<dbReference type="FunFam" id="3.40.50.800:FF:000002">
    <property type="entry name" value="Glycine--tRNA ligase"/>
    <property type="match status" value="1"/>
</dbReference>
<feature type="binding site" evidence="8">
    <location>
        <begin position="265"/>
        <end position="269"/>
    </location>
    <ligand>
        <name>substrate</name>
    </ligand>
</feature>
<keyword evidence="3 8" id="KW-0436">Ligase</keyword>
<dbReference type="InterPro" id="IPR027031">
    <property type="entry name" value="Gly-tRNA_synthase/POLG2"/>
</dbReference>
<keyword evidence="4 8" id="KW-0547">Nucleotide-binding</keyword>
<keyword evidence="5 8" id="KW-0067">ATP-binding</keyword>
<dbReference type="Pfam" id="PF03129">
    <property type="entry name" value="HGTP_anticodon"/>
    <property type="match status" value="1"/>
</dbReference>
<evidence type="ECO:0000256" key="4">
    <source>
        <dbReference type="ARBA" id="ARBA00022741"/>
    </source>
</evidence>
<dbReference type="GO" id="GO:0005737">
    <property type="term" value="C:cytoplasm"/>
    <property type="evidence" value="ECO:0007669"/>
    <property type="project" value="UniProtKB-SubCell"/>
</dbReference>
<dbReference type="InterPro" id="IPR036621">
    <property type="entry name" value="Anticodon-bd_dom_sf"/>
</dbReference>
<comment type="catalytic activity">
    <reaction evidence="8">
        <text>tRNA(Gly) + glycine + ATP = glycyl-tRNA(Gly) + AMP + diphosphate</text>
        <dbReference type="Rhea" id="RHEA:16013"/>
        <dbReference type="Rhea" id="RHEA-COMP:9664"/>
        <dbReference type="Rhea" id="RHEA-COMP:9683"/>
        <dbReference type="ChEBI" id="CHEBI:30616"/>
        <dbReference type="ChEBI" id="CHEBI:33019"/>
        <dbReference type="ChEBI" id="CHEBI:57305"/>
        <dbReference type="ChEBI" id="CHEBI:78442"/>
        <dbReference type="ChEBI" id="CHEBI:78522"/>
        <dbReference type="ChEBI" id="CHEBI:456215"/>
        <dbReference type="EC" id="6.1.1.14"/>
    </reaction>
</comment>
<dbReference type="GO" id="GO:0004820">
    <property type="term" value="F:glycine-tRNA ligase activity"/>
    <property type="evidence" value="ECO:0007669"/>
    <property type="project" value="UniProtKB-UniRule"/>
</dbReference>
<evidence type="ECO:0000256" key="3">
    <source>
        <dbReference type="ARBA" id="ARBA00022598"/>
    </source>
</evidence>
<dbReference type="InterPro" id="IPR045864">
    <property type="entry name" value="aa-tRNA-synth_II/BPL/LPL"/>
</dbReference>
<sequence length="513" mass="59482">MAKQEDKFKNVISHAKEYGYVFQSSEIYDGLSAVYDYAQNGVELKKNIREYWWKAMVQMNENIVGLDSAIFMHPTTWKASGHVDAFNDPLIDNKDSKKRYRADVLIEDYVGKLDAKIEKEVAKAAKRFGESFDKVQFLATNSRVVGYKEKGDAILKRMGQSLEKEDLADVKALIEELEIACPLSGSRNWTEVKQFNLMFGTKLGASAESAMDLYLRPETAQGIFVNFLNVQKTGRMKIPFGIAQTGKAFRNEIVARQFIFRMREFEQMEMQFFIKPGTQKEWYEHWKEARMKWHLSLGMGEDNYRFHDHEKLAHYADAAADIEFRFPFGFKELEGIHSRTDFDLKAHEEFSGKKLQYFDHEENKSYVPYVLETSIGLDRMFLAVFSNSLQEEELENGTTRTVLKLPAVLAPTKAAILPLVKKDGLPEVARKIMEDLKWDFNVTYDEKDAVGRRYRRQDANGTPFCITVDHDTLEDDSVTIRHRDTMEQKRVKISELKDIISEEVSMKNWLLKM</sequence>
<dbReference type="HAMAP" id="MF_00253_B">
    <property type="entry name" value="Gly_tRNA_synth_B"/>
    <property type="match status" value="1"/>
</dbReference>
<dbReference type="EMBL" id="CP017478">
    <property type="protein sequence ID" value="AOW21392.1"/>
    <property type="molecule type" value="Genomic_DNA"/>
</dbReference>
<dbReference type="GO" id="GO:0006426">
    <property type="term" value="P:glycyl-tRNA aminoacylation"/>
    <property type="evidence" value="ECO:0007669"/>
    <property type="project" value="UniProtKB-UniRule"/>
</dbReference>
<dbReference type="NCBIfam" id="TIGR00389">
    <property type="entry name" value="glyS_dimeric"/>
    <property type="match status" value="1"/>
</dbReference>
<dbReference type="GO" id="GO:0070062">
    <property type="term" value="C:extracellular exosome"/>
    <property type="evidence" value="ECO:0007669"/>
    <property type="project" value="UniProtKB-ARBA"/>
</dbReference>
<dbReference type="SUPFAM" id="SSF52954">
    <property type="entry name" value="Class II aaRS ABD-related"/>
    <property type="match status" value="1"/>
</dbReference>
<dbReference type="PANTHER" id="PTHR10745:SF8">
    <property type="entry name" value="DNA POLYMERASE SUBUNIT GAMMA-2, MITOCHONDRIAL"/>
    <property type="match status" value="1"/>
</dbReference>
<feature type="binding site" evidence="8">
    <location>
        <begin position="332"/>
        <end position="333"/>
    </location>
    <ligand>
        <name>ATP</name>
        <dbReference type="ChEBI" id="CHEBI:30616"/>
    </ligand>
</feature>
<dbReference type="InterPro" id="IPR022961">
    <property type="entry name" value="Gly_tRNA_ligase_bac"/>
</dbReference>
<keyword evidence="7 8" id="KW-0030">Aminoacyl-tRNA synthetase</keyword>
<evidence type="ECO:0000256" key="6">
    <source>
        <dbReference type="ARBA" id="ARBA00022917"/>
    </source>
</evidence>
<dbReference type="PRINTS" id="PR01043">
    <property type="entry name" value="TRNASYNTHGLY"/>
</dbReference>
<dbReference type="AlphaFoldDB" id="A0A1D8P9X5"/>
<dbReference type="STRING" id="1850246.LPB138_12200"/>
<feature type="binding site" evidence="8">
    <location>
        <begin position="250"/>
        <end position="252"/>
    </location>
    <ligand>
        <name>ATP</name>
        <dbReference type="ChEBI" id="CHEBI:30616"/>
    </ligand>
</feature>
<dbReference type="PANTHER" id="PTHR10745">
    <property type="entry name" value="GLYCYL-TRNA SYNTHETASE/DNA POLYMERASE SUBUNIT GAMMA-2"/>
    <property type="match status" value="1"/>
</dbReference>
<protein>
    <recommendedName>
        <fullName evidence="8">Glycine--tRNA ligase</fullName>
        <ecNumber evidence="8">6.1.1.14</ecNumber>
    </recommendedName>
    <alternativeName>
        <fullName evidence="8">Glycyl-tRNA synthetase</fullName>
        <shortName evidence="8">GlyRS</shortName>
    </alternativeName>
</protein>
<dbReference type="Gene3D" id="3.30.930.10">
    <property type="entry name" value="Bira Bifunctional Protein, Domain 2"/>
    <property type="match status" value="1"/>
</dbReference>
<dbReference type="GO" id="GO:0015966">
    <property type="term" value="P:diadenosine tetraphosphate biosynthetic process"/>
    <property type="evidence" value="ECO:0007669"/>
    <property type="project" value="UniProtKB-ARBA"/>
</dbReference>
<feature type="binding site" evidence="8">
    <location>
        <position position="101"/>
    </location>
    <ligand>
        <name>substrate</name>
    </ligand>
</feature>
<comment type="subcellular location">
    <subcellularLocation>
        <location evidence="8">Cytoplasm</location>
    </subcellularLocation>
</comment>
<evidence type="ECO:0000256" key="5">
    <source>
        <dbReference type="ARBA" id="ARBA00022840"/>
    </source>
</evidence>
<comment type="similarity">
    <text evidence="1 8">Belongs to the class-II aminoacyl-tRNA synthetase family.</text>
</comment>
<dbReference type="Proteomes" id="UP000176050">
    <property type="component" value="Chromosome"/>
</dbReference>
<dbReference type="InterPro" id="IPR006195">
    <property type="entry name" value="aa-tRNA-synth_II"/>
</dbReference>
<dbReference type="Gene3D" id="3.40.50.800">
    <property type="entry name" value="Anticodon-binding domain"/>
    <property type="match status" value="1"/>
</dbReference>
<dbReference type="InterPro" id="IPR002314">
    <property type="entry name" value="aa-tRNA-synt_IIb"/>
</dbReference>
<dbReference type="GO" id="GO:0005524">
    <property type="term" value="F:ATP binding"/>
    <property type="evidence" value="ECO:0007669"/>
    <property type="project" value="UniProtKB-UniRule"/>
</dbReference>
<comment type="function">
    <text evidence="8">Catalyzes the attachment of glycine to tRNA(Gly).</text>
</comment>
<keyword evidence="6 8" id="KW-0648">Protein biosynthesis</keyword>
<evidence type="ECO:0000313" key="10">
    <source>
        <dbReference type="EMBL" id="AOW21392.1"/>
    </source>
</evidence>
<evidence type="ECO:0000256" key="8">
    <source>
        <dbReference type="HAMAP-Rule" id="MF_00253"/>
    </source>
</evidence>
<feature type="binding site" evidence="8">
    <location>
        <position position="218"/>
    </location>
    <ligand>
        <name>substrate</name>
    </ligand>
</feature>
<dbReference type="SUPFAM" id="SSF55681">
    <property type="entry name" value="Class II aaRS and biotin synthetases"/>
    <property type="match status" value="1"/>
</dbReference>
<comment type="subunit">
    <text evidence="8">Homodimer.</text>
</comment>
<dbReference type="KEGG" id="lul:LPB138_12200"/>
<dbReference type="Gene3D" id="3.30.40.230">
    <property type="match status" value="1"/>
</dbReference>
<dbReference type="InterPro" id="IPR004154">
    <property type="entry name" value="Anticodon-bd"/>
</dbReference>
<keyword evidence="2 8" id="KW-0963">Cytoplasm</keyword>
<dbReference type="PROSITE" id="PS50862">
    <property type="entry name" value="AA_TRNA_LIGASE_II"/>
    <property type="match status" value="1"/>
</dbReference>
<dbReference type="GO" id="GO:0004081">
    <property type="term" value="F:bis(5'-nucleosyl)-tetraphosphatase (asymmetrical) activity"/>
    <property type="evidence" value="ECO:0007669"/>
    <property type="project" value="UniProtKB-ARBA"/>
</dbReference>
<gene>
    <name evidence="8" type="primary">glyQS</name>
    <name evidence="10" type="ORF">LPB138_12200</name>
</gene>
<name>A0A1D8P9X5_9FLAO</name>
<evidence type="ECO:0000259" key="9">
    <source>
        <dbReference type="PROSITE" id="PS50862"/>
    </source>
</evidence>
<dbReference type="NCBIfam" id="NF003211">
    <property type="entry name" value="PRK04173.1"/>
    <property type="match status" value="1"/>
</dbReference>
<keyword evidence="11" id="KW-1185">Reference proteome</keyword>
<accession>A0A1D8P9X5</accession>
<dbReference type="OrthoDB" id="9760853at2"/>
<organism evidence="10 11">
    <name type="scientific">Urechidicola croceus</name>
    <dbReference type="NCBI Taxonomy" id="1850246"/>
    <lineage>
        <taxon>Bacteria</taxon>
        <taxon>Pseudomonadati</taxon>
        <taxon>Bacteroidota</taxon>
        <taxon>Flavobacteriia</taxon>
        <taxon>Flavobacteriales</taxon>
        <taxon>Flavobacteriaceae</taxon>
        <taxon>Urechidicola</taxon>
    </lineage>
</organism>
<feature type="domain" description="Aminoacyl-transfer RNA synthetases class-II family profile" evidence="9">
    <location>
        <begin position="177"/>
        <end position="418"/>
    </location>
</feature>
<evidence type="ECO:0000313" key="11">
    <source>
        <dbReference type="Proteomes" id="UP000176050"/>
    </source>
</evidence>
<feature type="binding site" evidence="8">
    <location>
        <begin position="376"/>
        <end position="379"/>
    </location>
    <ligand>
        <name>ATP</name>
        <dbReference type="ChEBI" id="CHEBI:30616"/>
    </ligand>
</feature>
<dbReference type="CDD" id="cd00858">
    <property type="entry name" value="GlyRS_anticodon"/>
    <property type="match status" value="1"/>
</dbReference>
<dbReference type="EC" id="6.1.1.14" evidence="8"/>
<evidence type="ECO:0000256" key="1">
    <source>
        <dbReference type="ARBA" id="ARBA00008226"/>
    </source>
</evidence>
<dbReference type="RefSeq" id="WP_070237552.1">
    <property type="nucleotide sequence ID" value="NZ_CP017478.1"/>
</dbReference>
<dbReference type="InterPro" id="IPR002315">
    <property type="entry name" value="tRNA-synt_gly"/>
</dbReference>
<evidence type="ECO:0000256" key="2">
    <source>
        <dbReference type="ARBA" id="ARBA00022490"/>
    </source>
</evidence>
<dbReference type="GO" id="GO:1990742">
    <property type="term" value="C:microvesicle"/>
    <property type="evidence" value="ECO:0007669"/>
    <property type="project" value="UniProtKB-ARBA"/>
</dbReference>
<dbReference type="InterPro" id="IPR033731">
    <property type="entry name" value="GlyRS-like_core"/>
</dbReference>
<proteinExistence type="inferred from homology"/>
<dbReference type="CDD" id="cd00774">
    <property type="entry name" value="GlyRS-like_core"/>
    <property type="match status" value="1"/>
</dbReference>
<dbReference type="Pfam" id="PF00587">
    <property type="entry name" value="tRNA-synt_2b"/>
    <property type="match status" value="1"/>
</dbReference>
<feature type="binding site" evidence="8">
    <location>
        <begin position="260"/>
        <end position="265"/>
    </location>
    <ligand>
        <name>ATP</name>
        <dbReference type="ChEBI" id="CHEBI:30616"/>
    </ligand>
</feature>
<reference evidence="10 11" key="1">
    <citation type="submission" date="2016-10" db="EMBL/GenBank/DDBJ databases">
        <title>Lutibacter sp. LPB0138, isolated from marine gastropod.</title>
        <authorList>
            <person name="Kim E."/>
            <person name="Yi H."/>
        </authorList>
    </citation>
    <scope>NUCLEOTIDE SEQUENCE [LARGE SCALE GENOMIC DNA]</scope>
    <source>
        <strain evidence="10 11">LPB0138</strain>
    </source>
</reference>
<evidence type="ECO:0000256" key="7">
    <source>
        <dbReference type="ARBA" id="ARBA00023146"/>
    </source>
</evidence>
<feature type="binding site" evidence="8">
    <location>
        <begin position="372"/>
        <end position="376"/>
    </location>
    <ligand>
        <name>substrate</name>
    </ligand>
</feature>